<dbReference type="EMBL" id="QJKJ01000120">
    <property type="protein sequence ID" value="RDY14178.1"/>
    <property type="molecule type" value="Genomic_DNA"/>
</dbReference>
<reference evidence="2" key="1">
    <citation type="submission" date="2018-05" db="EMBL/GenBank/DDBJ databases">
        <title>Draft genome of Mucuna pruriens seed.</title>
        <authorList>
            <person name="Nnadi N.E."/>
            <person name="Vos R."/>
            <person name="Hasami M.H."/>
            <person name="Devisetty U.K."/>
            <person name="Aguiy J.C."/>
        </authorList>
    </citation>
    <scope>NUCLEOTIDE SEQUENCE [LARGE SCALE GENOMIC DNA]</scope>
    <source>
        <strain evidence="2">JCA_2017</strain>
    </source>
</reference>
<gene>
    <name evidence="2" type="primary">CUL4</name>
    <name evidence="2" type="ORF">CR513_00796</name>
</gene>
<accession>A0A371IGQ1</accession>
<evidence type="ECO:0000256" key="1">
    <source>
        <dbReference type="SAM" id="MobiDB-lite"/>
    </source>
</evidence>
<evidence type="ECO:0000313" key="2">
    <source>
        <dbReference type="EMBL" id="RDY14178.1"/>
    </source>
</evidence>
<comment type="caution">
    <text evidence="2">The sequence shown here is derived from an EMBL/GenBank/DDBJ whole genome shotgun (WGS) entry which is preliminary data.</text>
</comment>
<feature type="region of interest" description="Disordered" evidence="1">
    <location>
        <begin position="1"/>
        <end position="34"/>
    </location>
</feature>
<name>A0A371IGQ1_MUCPR</name>
<organism evidence="2 3">
    <name type="scientific">Mucuna pruriens</name>
    <name type="common">Velvet bean</name>
    <name type="synonym">Dolichos pruriens</name>
    <dbReference type="NCBI Taxonomy" id="157652"/>
    <lineage>
        <taxon>Eukaryota</taxon>
        <taxon>Viridiplantae</taxon>
        <taxon>Streptophyta</taxon>
        <taxon>Embryophyta</taxon>
        <taxon>Tracheophyta</taxon>
        <taxon>Spermatophyta</taxon>
        <taxon>Magnoliopsida</taxon>
        <taxon>eudicotyledons</taxon>
        <taxon>Gunneridae</taxon>
        <taxon>Pentapetalae</taxon>
        <taxon>rosids</taxon>
        <taxon>fabids</taxon>
        <taxon>Fabales</taxon>
        <taxon>Fabaceae</taxon>
        <taxon>Papilionoideae</taxon>
        <taxon>50 kb inversion clade</taxon>
        <taxon>NPAAA clade</taxon>
        <taxon>indigoferoid/millettioid clade</taxon>
        <taxon>Phaseoleae</taxon>
        <taxon>Mucuna</taxon>
    </lineage>
</organism>
<dbReference type="Gene3D" id="1.20.1310.10">
    <property type="entry name" value="Cullin Repeats"/>
    <property type="match status" value="1"/>
</dbReference>
<dbReference type="OrthoDB" id="683643at2759"/>
<keyword evidence="3" id="KW-1185">Reference proteome</keyword>
<dbReference type="Proteomes" id="UP000257109">
    <property type="component" value="Unassembled WGS sequence"/>
</dbReference>
<dbReference type="AlphaFoldDB" id="A0A371IGQ1"/>
<sequence>MSLPTNTKRSPPMKKAKSMDSKNNDAVLAASDDPNAPALMAANLSRKKATPPQPPKKLLIKLTKASPLVVVRLHASTFPRPHLCDPCAPNYFFFFFNEWGGYLFYTFGKPTLPPNFEEDTWAKLKSAICAIFLKQPDSCDLEKLYQPCEYSSHMRSLEFYGNS</sequence>
<dbReference type="STRING" id="157652.A0A371IGQ1"/>
<protein>
    <submittedName>
        <fullName evidence="2">Cullin-4</fullName>
    </submittedName>
</protein>
<proteinExistence type="predicted"/>
<evidence type="ECO:0000313" key="3">
    <source>
        <dbReference type="Proteomes" id="UP000257109"/>
    </source>
</evidence>
<feature type="non-terminal residue" evidence="2">
    <location>
        <position position="1"/>
    </location>
</feature>